<gene>
    <name evidence="1" type="ORF">SDC9_149356</name>
</gene>
<dbReference type="EMBL" id="VSSQ01048102">
    <property type="protein sequence ID" value="MPN02143.1"/>
    <property type="molecule type" value="Genomic_DNA"/>
</dbReference>
<dbReference type="AlphaFoldDB" id="A0A645ENM0"/>
<comment type="caution">
    <text evidence="1">The sequence shown here is derived from an EMBL/GenBank/DDBJ whole genome shotgun (WGS) entry which is preliminary data.</text>
</comment>
<name>A0A645ENM0_9ZZZZ</name>
<sequence length="66" mass="7221">MQQACDTGLMHLVLVQTHAACQTNHQRAHRNAVHIGVVVRSLQSRQADQGMGVALDRLGHLVDQQA</sequence>
<evidence type="ECO:0000313" key="1">
    <source>
        <dbReference type="EMBL" id="MPN02143.1"/>
    </source>
</evidence>
<proteinExistence type="predicted"/>
<protein>
    <submittedName>
        <fullName evidence="1">Uncharacterized protein</fullName>
    </submittedName>
</protein>
<organism evidence="1">
    <name type="scientific">bioreactor metagenome</name>
    <dbReference type="NCBI Taxonomy" id="1076179"/>
    <lineage>
        <taxon>unclassified sequences</taxon>
        <taxon>metagenomes</taxon>
        <taxon>ecological metagenomes</taxon>
    </lineage>
</organism>
<reference evidence="1" key="1">
    <citation type="submission" date="2019-08" db="EMBL/GenBank/DDBJ databases">
        <authorList>
            <person name="Kucharzyk K."/>
            <person name="Murdoch R.W."/>
            <person name="Higgins S."/>
            <person name="Loffler F."/>
        </authorList>
    </citation>
    <scope>NUCLEOTIDE SEQUENCE</scope>
</reference>
<accession>A0A645ENM0</accession>